<evidence type="ECO:0000256" key="7">
    <source>
        <dbReference type="ARBA" id="ARBA00023170"/>
    </source>
</evidence>
<evidence type="ECO:0000256" key="8">
    <source>
        <dbReference type="ARBA" id="ARBA00023286"/>
    </source>
</evidence>
<keyword evidence="6" id="KW-0472">Membrane</keyword>
<keyword evidence="7" id="KW-0675">Receptor</keyword>
<proteinExistence type="inferred from homology"/>
<evidence type="ECO:0000256" key="9">
    <source>
        <dbReference type="ARBA" id="ARBA00023303"/>
    </source>
</evidence>
<dbReference type="GO" id="GO:0045211">
    <property type="term" value="C:postsynaptic membrane"/>
    <property type="evidence" value="ECO:0007669"/>
    <property type="project" value="InterPro"/>
</dbReference>
<dbReference type="CDD" id="cd18997">
    <property type="entry name" value="LGIC_ECD_nAChR"/>
    <property type="match status" value="1"/>
</dbReference>
<evidence type="ECO:0000256" key="10">
    <source>
        <dbReference type="ARBA" id="ARBA00034099"/>
    </source>
</evidence>
<evidence type="ECO:0000256" key="6">
    <source>
        <dbReference type="ARBA" id="ARBA00023136"/>
    </source>
</evidence>
<keyword evidence="1 11" id="KW-0813">Transport</keyword>
<dbReference type="GO" id="GO:0022848">
    <property type="term" value="F:acetylcholine-gated monoatomic cation-selective channel activity"/>
    <property type="evidence" value="ECO:0007669"/>
    <property type="project" value="InterPro"/>
</dbReference>
<evidence type="ECO:0000259" key="12">
    <source>
        <dbReference type="Pfam" id="PF02931"/>
    </source>
</evidence>
<keyword evidence="9 11" id="KW-0407">Ion channel</keyword>
<sequence length="140" mass="16336">VNKIVVAVNANTHILGRTYRPRYELAEEPARQLITWVDYHFKWDPAEYGQVTKINIDPKRVWKPDILLYNSADEKFDATYPTNVVIDHTGLMTYVPPGMFRSTCKIDITWFPFDTQVCKLKFGSWTYDGGTVDLRFQVQQ</sequence>
<reference evidence="14" key="1">
    <citation type="submission" date="2016-11" db="UniProtKB">
        <authorList>
            <consortium name="WormBaseParasite"/>
        </authorList>
    </citation>
    <scope>IDENTIFICATION</scope>
</reference>
<dbReference type="Pfam" id="PF02931">
    <property type="entry name" value="Neur_chan_LBD"/>
    <property type="match status" value="1"/>
</dbReference>
<evidence type="ECO:0000313" key="14">
    <source>
        <dbReference type="WBParaSite" id="maker-unitig_33529-snap-gene-0.1-mRNA-1"/>
    </source>
</evidence>
<dbReference type="Proteomes" id="UP000095280">
    <property type="component" value="Unplaced"/>
</dbReference>
<evidence type="ECO:0000313" key="13">
    <source>
        <dbReference type="Proteomes" id="UP000095280"/>
    </source>
</evidence>
<dbReference type="SUPFAM" id="SSF63712">
    <property type="entry name" value="Nicotinic receptor ligand binding domain-like"/>
    <property type="match status" value="1"/>
</dbReference>
<evidence type="ECO:0000256" key="11">
    <source>
        <dbReference type="RuleBase" id="RU000687"/>
    </source>
</evidence>
<evidence type="ECO:0000256" key="5">
    <source>
        <dbReference type="ARBA" id="ARBA00023065"/>
    </source>
</evidence>
<comment type="subcellular location">
    <subcellularLocation>
        <location evidence="10">Synaptic cell membrane</location>
        <topology evidence="10">Multi-pass membrane protein</topology>
    </subcellularLocation>
</comment>
<dbReference type="PROSITE" id="PS00236">
    <property type="entry name" value="NEUROTR_ION_CHANNEL"/>
    <property type="match status" value="1"/>
</dbReference>
<protein>
    <submittedName>
        <fullName evidence="14">Neur_chan_LBD domain-containing protein</fullName>
    </submittedName>
</protein>
<dbReference type="PANTHER" id="PTHR18945">
    <property type="entry name" value="NEUROTRANSMITTER GATED ION CHANNEL"/>
    <property type="match status" value="1"/>
</dbReference>
<dbReference type="AlphaFoldDB" id="A0A1I8FGY5"/>
<keyword evidence="2" id="KW-1003">Cell membrane</keyword>
<keyword evidence="3" id="KW-0812">Transmembrane</keyword>
<keyword evidence="4" id="KW-0770">Synapse</keyword>
<evidence type="ECO:0000256" key="2">
    <source>
        <dbReference type="ARBA" id="ARBA00022475"/>
    </source>
</evidence>
<evidence type="ECO:0000256" key="3">
    <source>
        <dbReference type="ARBA" id="ARBA00022692"/>
    </source>
</evidence>
<evidence type="ECO:0000256" key="4">
    <source>
        <dbReference type="ARBA" id="ARBA00023018"/>
    </source>
</evidence>
<dbReference type="InterPro" id="IPR002394">
    <property type="entry name" value="Nicotinic_acetylcholine_rcpt"/>
</dbReference>
<dbReference type="InterPro" id="IPR036734">
    <property type="entry name" value="Neur_chan_lig-bd_sf"/>
</dbReference>
<dbReference type="Gene3D" id="2.70.170.10">
    <property type="entry name" value="Neurotransmitter-gated ion-channel ligand-binding domain"/>
    <property type="match status" value="1"/>
</dbReference>
<dbReference type="InterPro" id="IPR006201">
    <property type="entry name" value="Neur_channel"/>
</dbReference>
<dbReference type="InterPro" id="IPR018000">
    <property type="entry name" value="Neurotransmitter_ion_chnl_CS"/>
</dbReference>
<organism evidence="13 14">
    <name type="scientific">Macrostomum lignano</name>
    <dbReference type="NCBI Taxonomy" id="282301"/>
    <lineage>
        <taxon>Eukaryota</taxon>
        <taxon>Metazoa</taxon>
        <taxon>Spiralia</taxon>
        <taxon>Lophotrochozoa</taxon>
        <taxon>Platyhelminthes</taxon>
        <taxon>Rhabditophora</taxon>
        <taxon>Macrostomorpha</taxon>
        <taxon>Macrostomida</taxon>
        <taxon>Macrostomidae</taxon>
        <taxon>Macrostomum</taxon>
    </lineage>
</organism>
<dbReference type="WBParaSite" id="maker-unitig_33529-snap-gene-0.1-mRNA-1">
    <property type="protein sequence ID" value="maker-unitig_33529-snap-gene-0.1-mRNA-1"/>
    <property type="gene ID" value="maker-unitig_33529-snap-gene-0.1"/>
</dbReference>
<dbReference type="GO" id="GO:0004888">
    <property type="term" value="F:transmembrane signaling receptor activity"/>
    <property type="evidence" value="ECO:0007669"/>
    <property type="project" value="InterPro"/>
</dbReference>
<feature type="domain" description="Neurotransmitter-gated ion-channel ligand-binding" evidence="12">
    <location>
        <begin position="35"/>
        <end position="138"/>
    </location>
</feature>
<dbReference type="InterPro" id="IPR006202">
    <property type="entry name" value="Neur_chan_lig-bd"/>
</dbReference>
<keyword evidence="5 11" id="KW-0406">Ion transport</keyword>
<accession>A0A1I8FGY5</accession>
<keyword evidence="8" id="KW-1071">Ligand-gated ion channel</keyword>
<evidence type="ECO:0000256" key="1">
    <source>
        <dbReference type="ARBA" id="ARBA00022448"/>
    </source>
</evidence>
<keyword evidence="13" id="KW-1185">Reference proteome</keyword>
<name>A0A1I8FGY5_9PLAT</name>
<comment type="similarity">
    <text evidence="11">Belongs to the ligand-gated ion channel (TC 1.A.9) family.</text>
</comment>
<dbReference type="PRINTS" id="PR00252">
    <property type="entry name" value="NRIONCHANNEL"/>
</dbReference>
<dbReference type="PRINTS" id="PR00254">
    <property type="entry name" value="NICOTINICR"/>
</dbReference>